<name>F2ATC7_RHOBT</name>
<feature type="domain" description="Aminoglycoside phosphotransferase" evidence="1">
    <location>
        <begin position="107"/>
        <end position="338"/>
    </location>
</feature>
<dbReference type="InterPro" id="IPR011009">
    <property type="entry name" value="Kinase-like_dom_sf"/>
</dbReference>
<gene>
    <name evidence="2" type="ORF">RBWH47_02654</name>
</gene>
<evidence type="ECO:0000259" key="1">
    <source>
        <dbReference type="Pfam" id="PF01636"/>
    </source>
</evidence>
<dbReference type="EMBL" id="AFAR01000164">
    <property type="protein sequence ID" value="EGF27083.1"/>
    <property type="molecule type" value="Genomic_DNA"/>
</dbReference>
<evidence type="ECO:0000313" key="3">
    <source>
        <dbReference type="Proteomes" id="UP000006222"/>
    </source>
</evidence>
<dbReference type="Gene3D" id="3.90.1200.10">
    <property type="match status" value="1"/>
</dbReference>
<reference evidence="2 3" key="1">
    <citation type="journal article" date="2013" name="Mar. Genomics">
        <title>Expression of sulfatases in Rhodopirellula baltica and the diversity of sulfatases in the genus Rhodopirellula.</title>
        <authorList>
            <person name="Wegner C.E."/>
            <person name="Richter-Heitmann T."/>
            <person name="Klindworth A."/>
            <person name="Klockow C."/>
            <person name="Richter M."/>
            <person name="Achstetter T."/>
            <person name="Glockner F.O."/>
            <person name="Harder J."/>
        </authorList>
    </citation>
    <scope>NUCLEOTIDE SEQUENCE [LARGE SCALE GENOMIC DNA]</scope>
    <source>
        <strain evidence="2 3">WH47</strain>
    </source>
</reference>
<dbReference type="AlphaFoldDB" id="F2ATC7"/>
<dbReference type="Pfam" id="PF01636">
    <property type="entry name" value="APH"/>
    <property type="match status" value="1"/>
</dbReference>
<sequence length="429" mass="47283">MDVSRIARLWFPDAASVGIDSWNPGLSGGRVYRIRPAANPSSYVLKCSASGEPIARWHRVANELSNAMTQPDVSSTGLLDPTLPNQNLASDSALLAAPLPTADGRWIVVDQGRQWQCTAWVDGKACDDSEAMDSDAAARALLLGGEAIAKVHSRLAALPSPVIDRTPNEFASADHLPRCFRERMKRLHELNPWLSSGSLLRERLPGTALQWRALLERCVSVDGVGQQTIDRANDELPAYQELAHRLMAATELLVEQGTSVQSKLIAELAERLESSPQGWRQNWVLRDVHREHILFDESRETVNGIIDHDAMDWDCPVVDLARWAGSFPVQLEGRLSASRLELAVEGYNRISSANCGVELADGGQARSFLVKSPTPEELALGATLLRLNAWVGMANWVDWIGLRRRVFFSSPERLSSRISGLIDSVCHFC</sequence>
<evidence type="ECO:0000313" key="2">
    <source>
        <dbReference type="EMBL" id="EGF27083.1"/>
    </source>
</evidence>
<dbReference type="PATRIC" id="fig|991778.3.peg.3154"/>
<accession>F2ATC7</accession>
<dbReference type="Proteomes" id="UP000006222">
    <property type="component" value="Unassembled WGS sequence"/>
</dbReference>
<organism evidence="2 3">
    <name type="scientific">Rhodopirellula baltica WH47</name>
    <dbReference type="NCBI Taxonomy" id="991778"/>
    <lineage>
        <taxon>Bacteria</taxon>
        <taxon>Pseudomonadati</taxon>
        <taxon>Planctomycetota</taxon>
        <taxon>Planctomycetia</taxon>
        <taxon>Pirellulales</taxon>
        <taxon>Pirellulaceae</taxon>
        <taxon>Rhodopirellula</taxon>
    </lineage>
</organism>
<comment type="caution">
    <text evidence="2">The sequence shown here is derived from an EMBL/GenBank/DDBJ whole genome shotgun (WGS) entry which is preliminary data.</text>
</comment>
<dbReference type="InterPro" id="IPR002575">
    <property type="entry name" value="Aminoglycoside_PTrfase"/>
</dbReference>
<dbReference type="SUPFAM" id="SSF56112">
    <property type="entry name" value="Protein kinase-like (PK-like)"/>
    <property type="match status" value="1"/>
</dbReference>
<proteinExistence type="predicted"/>
<protein>
    <recommendedName>
        <fullName evidence="1">Aminoglycoside phosphotransferase domain-containing protein</fullName>
    </recommendedName>
</protein>